<dbReference type="PANTHER" id="PTHR43248:SF3">
    <property type="entry name" value="AB HYDROLASE-1 DOMAIN-CONTAINING PROTEIN"/>
    <property type="match status" value="1"/>
</dbReference>
<dbReference type="InterPro" id="IPR000073">
    <property type="entry name" value="AB_hydrolase_1"/>
</dbReference>
<evidence type="ECO:0000313" key="4">
    <source>
        <dbReference type="EMBL" id="EED86951.1"/>
    </source>
</evidence>
<dbReference type="InParanoid" id="B8LCS3"/>
<keyword evidence="2" id="KW-0378">Hydrolase</keyword>
<dbReference type="OMA" id="VGVPPWR"/>
<protein>
    <recommendedName>
        <fullName evidence="3">AB hydrolase-1 domain-containing protein</fullName>
    </recommendedName>
</protein>
<dbReference type="HOGENOM" id="CLU_046770_0_0_1"/>
<dbReference type="KEGG" id="tps:THAPSDRAFT_10479"/>
<dbReference type="InterPro" id="IPR051601">
    <property type="entry name" value="Serine_prot/Carboxylest_S33"/>
</dbReference>
<dbReference type="EMBL" id="DS999417">
    <property type="protein sequence ID" value="EED86951.1"/>
    <property type="molecule type" value="Genomic_DNA"/>
</dbReference>
<name>B8LCS3_THAPS</name>
<comment type="similarity">
    <text evidence="1">Belongs to the peptidase S33 family.</text>
</comment>
<evidence type="ECO:0000259" key="3">
    <source>
        <dbReference type="Pfam" id="PF12697"/>
    </source>
</evidence>
<reference evidence="4 5" key="1">
    <citation type="journal article" date="2004" name="Science">
        <title>The genome of the diatom Thalassiosira pseudonana: ecology, evolution, and metabolism.</title>
        <authorList>
            <person name="Armbrust E.V."/>
            <person name="Berges J.A."/>
            <person name="Bowler C."/>
            <person name="Green B.R."/>
            <person name="Martinez D."/>
            <person name="Putnam N.H."/>
            <person name="Zhou S."/>
            <person name="Allen A.E."/>
            <person name="Apt K.E."/>
            <person name="Bechner M."/>
            <person name="Brzezinski M.A."/>
            <person name="Chaal B.K."/>
            <person name="Chiovitti A."/>
            <person name="Davis A.K."/>
            <person name="Demarest M.S."/>
            <person name="Detter J.C."/>
            <person name="Glavina T."/>
            <person name="Goodstein D."/>
            <person name="Hadi M.Z."/>
            <person name="Hellsten U."/>
            <person name="Hildebrand M."/>
            <person name="Jenkins B.D."/>
            <person name="Jurka J."/>
            <person name="Kapitonov V.V."/>
            <person name="Kroger N."/>
            <person name="Lau W.W."/>
            <person name="Lane T.W."/>
            <person name="Larimer F.W."/>
            <person name="Lippmeier J.C."/>
            <person name="Lucas S."/>
            <person name="Medina M."/>
            <person name="Montsant A."/>
            <person name="Obornik M."/>
            <person name="Parker M.S."/>
            <person name="Palenik B."/>
            <person name="Pazour G.J."/>
            <person name="Richardson P.M."/>
            <person name="Rynearson T.A."/>
            <person name="Saito M.A."/>
            <person name="Schwartz D.C."/>
            <person name="Thamatrakoln K."/>
            <person name="Valentin K."/>
            <person name="Vardi A."/>
            <person name="Wilkerson F.P."/>
            <person name="Rokhsar D.S."/>
        </authorList>
    </citation>
    <scope>NUCLEOTIDE SEQUENCE [LARGE SCALE GENOMIC DNA]</scope>
    <source>
        <strain evidence="4 5">CCMP1335</strain>
    </source>
</reference>
<dbReference type="GeneID" id="7442558"/>
<sequence length="391" mass="43005">MIRRPIQKSLLHIGEGNRGVHASYLQTSLSTSSVALSPRAPTPRRQHAPYASVGLAGSTRAFSAQSQPKLAYEWIVDGKLIPQSKVDVEEVGDKEVILFLHGLLGNAKNLRTPAKKLTEQIPINALLLDVRGHANSTNSSSSKFAPPHDFQACVSDIFNTLHTLGFVGDRSPTAVCGHSLGGRIALEYVHRLCGRDDDNRGGGGDDATTIQPPKQIWILDSVPGQAHPSVHNVLNTISSLSLPISSKNWLTKTLIEEHGMDKGVAMWMASNLKQCVGKEKGFEWIFDLEIANELVDNFTDQDFVQMIQDVTTIAPPPSKQSTIHLVKAGKNKEWTPQINSNLQSIPSYQNNAPESTFQMHTLEKAGHWVHVDDCEGLVSLMADGLRRRRRR</sequence>
<dbReference type="PANTHER" id="PTHR43248">
    <property type="entry name" value="2-SUCCINYL-6-HYDROXY-2,4-CYCLOHEXADIENE-1-CARBOXYLATE SYNTHASE"/>
    <property type="match status" value="1"/>
</dbReference>
<reference evidence="4 5" key="2">
    <citation type="journal article" date="2008" name="Nature">
        <title>The Phaeodactylum genome reveals the evolutionary history of diatom genomes.</title>
        <authorList>
            <person name="Bowler C."/>
            <person name="Allen A.E."/>
            <person name="Badger J.H."/>
            <person name="Grimwood J."/>
            <person name="Jabbari K."/>
            <person name="Kuo A."/>
            <person name="Maheswari U."/>
            <person name="Martens C."/>
            <person name="Maumus F."/>
            <person name="Otillar R.P."/>
            <person name="Rayko E."/>
            <person name="Salamov A."/>
            <person name="Vandepoele K."/>
            <person name="Beszteri B."/>
            <person name="Gruber A."/>
            <person name="Heijde M."/>
            <person name="Katinka M."/>
            <person name="Mock T."/>
            <person name="Valentin K."/>
            <person name="Verret F."/>
            <person name="Berges J.A."/>
            <person name="Brownlee C."/>
            <person name="Cadoret J.P."/>
            <person name="Chiovitti A."/>
            <person name="Choi C.J."/>
            <person name="Coesel S."/>
            <person name="De Martino A."/>
            <person name="Detter J.C."/>
            <person name="Durkin C."/>
            <person name="Falciatore A."/>
            <person name="Fournet J."/>
            <person name="Haruta M."/>
            <person name="Huysman M.J."/>
            <person name="Jenkins B.D."/>
            <person name="Jiroutova K."/>
            <person name="Jorgensen R.E."/>
            <person name="Joubert Y."/>
            <person name="Kaplan A."/>
            <person name="Kroger N."/>
            <person name="Kroth P.G."/>
            <person name="La Roche J."/>
            <person name="Lindquist E."/>
            <person name="Lommer M."/>
            <person name="Martin-Jezequel V."/>
            <person name="Lopez P.J."/>
            <person name="Lucas S."/>
            <person name="Mangogna M."/>
            <person name="McGinnis K."/>
            <person name="Medlin L.K."/>
            <person name="Montsant A."/>
            <person name="Oudot-Le Secq M.P."/>
            <person name="Napoli C."/>
            <person name="Obornik M."/>
            <person name="Parker M.S."/>
            <person name="Petit J.L."/>
            <person name="Porcel B.M."/>
            <person name="Poulsen N."/>
            <person name="Robison M."/>
            <person name="Rychlewski L."/>
            <person name="Rynearson T.A."/>
            <person name="Schmutz J."/>
            <person name="Shapiro H."/>
            <person name="Siaut M."/>
            <person name="Stanley M."/>
            <person name="Sussman M.R."/>
            <person name="Taylor A.R."/>
            <person name="Vardi A."/>
            <person name="von Dassow P."/>
            <person name="Vyverman W."/>
            <person name="Willis A."/>
            <person name="Wyrwicz L.S."/>
            <person name="Rokhsar D.S."/>
            <person name="Weissenbach J."/>
            <person name="Armbrust E.V."/>
            <person name="Green B.R."/>
            <person name="Van de Peer Y."/>
            <person name="Grigoriev I.V."/>
        </authorList>
    </citation>
    <scope>NUCLEOTIDE SEQUENCE [LARGE SCALE GENOMIC DNA]</scope>
    <source>
        <strain evidence="4 5">CCMP1335</strain>
    </source>
</reference>
<dbReference type="Pfam" id="PF12697">
    <property type="entry name" value="Abhydrolase_6"/>
    <property type="match status" value="1"/>
</dbReference>
<gene>
    <name evidence="4" type="ORF">THAPSDRAFT_10479</name>
</gene>
<proteinExistence type="inferred from homology"/>
<evidence type="ECO:0000256" key="1">
    <source>
        <dbReference type="ARBA" id="ARBA00010088"/>
    </source>
</evidence>
<dbReference type="eggNOG" id="KOG2382">
    <property type="taxonomic scope" value="Eukaryota"/>
</dbReference>
<evidence type="ECO:0000256" key="2">
    <source>
        <dbReference type="ARBA" id="ARBA00022801"/>
    </source>
</evidence>
<dbReference type="SUPFAM" id="SSF53474">
    <property type="entry name" value="alpha/beta-Hydrolases"/>
    <property type="match status" value="1"/>
</dbReference>
<dbReference type="PaxDb" id="35128-Thaps10479"/>
<dbReference type="AlphaFoldDB" id="B8LCS3"/>
<dbReference type="Gene3D" id="3.40.50.1820">
    <property type="entry name" value="alpha/beta hydrolase"/>
    <property type="match status" value="1"/>
</dbReference>
<keyword evidence="5" id="KW-1185">Reference proteome</keyword>
<dbReference type="RefSeq" id="XP_002296750.1">
    <property type="nucleotide sequence ID" value="XM_002296714.1"/>
</dbReference>
<dbReference type="Proteomes" id="UP000001449">
    <property type="component" value="Chromosome 16"/>
</dbReference>
<dbReference type="GO" id="GO:0016787">
    <property type="term" value="F:hydrolase activity"/>
    <property type="evidence" value="ECO:0007669"/>
    <property type="project" value="UniProtKB-KW"/>
</dbReference>
<feature type="domain" description="AB hydrolase-1" evidence="3">
    <location>
        <begin position="97"/>
        <end position="378"/>
    </location>
</feature>
<dbReference type="STRING" id="35128.B8LCS3"/>
<dbReference type="InterPro" id="IPR029058">
    <property type="entry name" value="AB_hydrolase_fold"/>
</dbReference>
<organism evidence="4 5">
    <name type="scientific">Thalassiosira pseudonana</name>
    <name type="common">Marine diatom</name>
    <name type="synonym">Cyclotella nana</name>
    <dbReference type="NCBI Taxonomy" id="35128"/>
    <lineage>
        <taxon>Eukaryota</taxon>
        <taxon>Sar</taxon>
        <taxon>Stramenopiles</taxon>
        <taxon>Ochrophyta</taxon>
        <taxon>Bacillariophyta</taxon>
        <taxon>Coscinodiscophyceae</taxon>
        <taxon>Thalassiosirophycidae</taxon>
        <taxon>Thalassiosirales</taxon>
        <taxon>Thalassiosiraceae</taxon>
        <taxon>Thalassiosira</taxon>
    </lineage>
</organism>
<accession>B8LCS3</accession>
<evidence type="ECO:0000313" key="5">
    <source>
        <dbReference type="Proteomes" id="UP000001449"/>
    </source>
</evidence>